<organism evidence="2 3">
    <name type="scientific">Pseudomonas savastanoi pv. glycinea</name>
    <name type="common">Pseudomonas syringae pv. glycinea</name>
    <dbReference type="NCBI Taxonomy" id="318"/>
    <lineage>
        <taxon>Bacteria</taxon>
        <taxon>Pseudomonadati</taxon>
        <taxon>Pseudomonadota</taxon>
        <taxon>Gammaproteobacteria</taxon>
        <taxon>Pseudomonadales</taxon>
        <taxon>Pseudomonadaceae</taxon>
        <taxon>Pseudomonas</taxon>
    </lineage>
</organism>
<accession>A0A3M3GFU7</accession>
<dbReference type="Pfam" id="PF13276">
    <property type="entry name" value="HTH_21"/>
    <property type="match status" value="1"/>
</dbReference>
<evidence type="ECO:0000259" key="1">
    <source>
        <dbReference type="Pfam" id="PF13276"/>
    </source>
</evidence>
<name>A0A3M3GFU7_PSESG</name>
<comment type="caution">
    <text evidence="2">The sequence shown here is derived from an EMBL/GenBank/DDBJ whole genome shotgun (WGS) entry which is preliminary data.</text>
</comment>
<reference evidence="2 3" key="1">
    <citation type="submission" date="2018-08" db="EMBL/GenBank/DDBJ databases">
        <title>Recombination of ecologically and evolutionarily significant loci maintains genetic cohesion in the Pseudomonas syringae species complex.</title>
        <authorList>
            <person name="Dillon M."/>
            <person name="Thakur S."/>
            <person name="Almeida R.N.D."/>
            <person name="Weir B.S."/>
            <person name="Guttman D.S."/>
        </authorList>
    </citation>
    <scope>NUCLEOTIDE SEQUENCE [LARGE SCALE GENOMIC DNA]</scope>
    <source>
        <strain evidence="2 3">ICMP 4324</strain>
    </source>
</reference>
<sequence>MGEHIQRVWDEHFQVYGVRKVWRQLLREGQQVARCTVQRLMGELGLQGVVRGKPVKTTVSDQARPCP</sequence>
<dbReference type="EMBL" id="RBON01000074">
    <property type="protein sequence ID" value="RMM72530.1"/>
    <property type="molecule type" value="Genomic_DNA"/>
</dbReference>
<dbReference type="Proteomes" id="UP000276829">
    <property type="component" value="Unassembled WGS sequence"/>
</dbReference>
<feature type="domain" description="HTH-like" evidence="1">
    <location>
        <begin position="3"/>
        <end position="53"/>
    </location>
</feature>
<evidence type="ECO:0000313" key="3">
    <source>
        <dbReference type="Proteomes" id="UP000276829"/>
    </source>
</evidence>
<feature type="non-terminal residue" evidence="2">
    <location>
        <position position="67"/>
    </location>
</feature>
<protein>
    <submittedName>
        <fullName evidence="2">ISPsy21, transposase orfB</fullName>
    </submittedName>
</protein>
<gene>
    <name evidence="2" type="ORF">ALQ73_05022</name>
</gene>
<dbReference type="InterPro" id="IPR025948">
    <property type="entry name" value="HTH-like_dom"/>
</dbReference>
<dbReference type="AlphaFoldDB" id="A0A3M3GFU7"/>
<evidence type="ECO:0000313" key="2">
    <source>
        <dbReference type="EMBL" id="RMM72530.1"/>
    </source>
</evidence>
<proteinExistence type="predicted"/>